<evidence type="ECO:0000256" key="7">
    <source>
        <dbReference type="ARBA" id="ARBA00033135"/>
    </source>
</evidence>
<comment type="similarity">
    <text evidence="1">Belongs to the CcdB toxin family.</text>
</comment>
<keyword evidence="3" id="KW-0678">Repressor</keyword>
<dbReference type="Gene3D" id="2.30.30.110">
    <property type="match status" value="1"/>
</dbReference>
<keyword evidence="9" id="KW-1185">Reference proteome</keyword>
<name>A0AAC8W038_9PROT</name>
<reference evidence="9" key="1">
    <citation type="submission" date="2015-08" db="EMBL/GenBank/DDBJ databases">
        <title>Complete Genome Sequence of Azospirillum thiophilum BV-S.</title>
        <authorList>
            <person name="Fomenkov A."/>
            <person name="Vincze T."/>
            <person name="Grabovich M."/>
            <person name="Dubinina G."/>
            <person name="Orlova M."/>
            <person name="Belousova E."/>
            <person name="Roberts R.J."/>
        </authorList>
    </citation>
    <scope>NUCLEOTIDE SEQUENCE [LARGE SCALE GENOMIC DNA]</scope>
    <source>
        <strain evidence="9">BV-S</strain>
    </source>
</reference>
<organism evidence="8 9">
    <name type="scientific">Azospirillum thiophilum</name>
    <dbReference type="NCBI Taxonomy" id="528244"/>
    <lineage>
        <taxon>Bacteria</taxon>
        <taxon>Pseudomonadati</taxon>
        <taxon>Pseudomonadota</taxon>
        <taxon>Alphaproteobacteria</taxon>
        <taxon>Rhodospirillales</taxon>
        <taxon>Azospirillaceae</taxon>
        <taxon>Azospirillum</taxon>
    </lineage>
</organism>
<dbReference type="Proteomes" id="UP000069935">
    <property type="component" value="Chromosome 2"/>
</dbReference>
<evidence type="ECO:0000256" key="5">
    <source>
        <dbReference type="ARBA" id="ARBA00023163"/>
    </source>
</evidence>
<dbReference type="GO" id="GO:0006276">
    <property type="term" value="P:plasmid maintenance"/>
    <property type="evidence" value="ECO:0007669"/>
    <property type="project" value="InterPro"/>
</dbReference>
<dbReference type="Pfam" id="PF01845">
    <property type="entry name" value="CcdB"/>
    <property type="match status" value="1"/>
</dbReference>
<dbReference type="AlphaFoldDB" id="A0AAC8W038"/>
<evidence type="ECO:0000313" key="8">
    <source>
        <dbReference type="EMBL" id="ALG72396.1"/>
    </source>
</evidence>
<dbReference type="InterPro" id="IPR002712">
    <property type="entry name" value="CcdB"/>
</dbReference>
<evidence type="ECO:0000256" key="3">
    <source>
        <dbReference type="ARBA" id="ARBA00022491"/>
    </source>
</evidence>
<keyword evidence="4" id="KW-0805">Transcription regulation</keyword>
<dbReference type="SUPFAM" id="SSF50118">
    <property type="entry name" value="Cell growth inhibitor/plasmid maintenance toxic component"/>
    <property type="match status" value="1"/>
</dbReference>
<protein>
    <recommendedName>
        <fullName evidence="2">Toxin CcdB</fullName>
    </recommendedName>
    <alternativeName>
        <fullName evidence="7">Cytotoxic protein CcdB</fullName>
    </alternativeName>
    <alternativeName>
        <fullName evidence="6">Protein LetD</fullName>
    </alternativeName>
</protein>
<dbReference type="EMBL" id="CP012402">
    <property type="protein sequence ID" value="ALG72396.1"/>
    <property type="molecule type" value="Genomic_DNA"/>
</dbReference>
<dbReference type="RefSeq" id="WP_045586138.1">
    <property type="nucleotide sequence ID" value="NZ_CP012402.1"/>
</dbReference>
<keyword evidence="5" id="KW-0804">Transcription</keyword>
<gene>
    <name evidence="8" type="ORF">AL072_14885</name>
</gene>
<dbReference type="KEGG" id="ati:AL072_14885"/>
<evidence type="ECO:0000256" key="2">
    <source>
        <dbReference type="ARBA" id="ARBA00015075"/>
    </source>
</evidence>
<accession>A0AAC8W038</accession>
<evidence type="ECO:0000256" key="4">
    <source>
        <dbReference type="ARBA" id="ARBA00023015"/>
    </source>
</evidence>
<evidence type="ECO:0000313" key="9">
    <source>
        <dbReference type="Proteomes" id="UP000069935"/>
    </source>
</evidence>
<proteinExistence type="inferred from homology"/>
<sequence>MARFDVHRCLDGPGYLIDLQADILRDLNTRFVAPLLPPDEAPRPAVRLNPVVTVEGKAHVMATQFAGAVRVADLGPCVGSLLAEDTAIVAALDMLIGA</sequence>
<evidence type="ECO:0000256" key="1">
    <source>
        <dbReference type="ARBA" id="ARBA00005230"/>
    </source>
</evidence>
<dbReference type="InterPro" id="IPR011067">
    <property type="entry name" value="Plasmid_toxin/cell-grow_inhib"/>
</dbReference>
<reference evidence="8 9" key="2">
    <citation type="journal article" date="2016" name="Genome Announc.">
        <title>Complete Genome Sequence of a Strain of Azospirillum thiophilum Isolated from a Sulfide Spring.</title>
        <authorList>
            <person name="Fomenkov A."/>
            <person name="Vincze T."/>
            <person name="Grabovich M."/>
            <person name="Anton B.P."/>
            <person name="Dubinina G."/>
            <person name="Orlova M."/>
            <person name="Belousova E."/>
            <person name="Roberts R.J."/>
        </authorList>
    </citation>
    <scope>NUCLEOTIDE SEQUENCE [LARGE SCALE GENOMIC DNA]</scope>
    <source>
        <strain evidence="8 9">BV-S</strain>
    </source>
</reference>
<dbReference type="GO" id="GO:0008657">
    <property type="term" value="F:DNA topoisomerase type II (double strand cut, ATP-hydrolyzing) inhibitor activity"/>
    <property type="evidence" value="ECO:0007669"/>
    <property type="project" value="InterPro"/>
</dbReference>
<evidence type="ECO:0000256" key="6">
    <source>
        <dbReference type="ARBA" id="ARBA00029628"/>
    </source>
</evidence>